<dbReference type="InterPro" id="IPR011653">
    <property type="entry name" value="Lipoprotein_p35"/>
</dbReference>
<dbReference type="PROSITE" id="PS51257">
    <property type="entry name" value="PROKAR_LIPOPROTEIN"/>
    <property type="match status" value="1"/>
</dbReference>
<keyword evidence="4" id="KW-1185">Reference proteome</keyword>
<organism evidence="3 4">
    <name type="scientific">Malacoplasma penetrans (strain HF-2)</name>
    <name type="common">Mycoplasma penetrans</name>
    <dbReference type="NCBI Taxonomy" id="272633"/>
    <lineage>
        <taxon>Bacteria</taxon>
        <taxon>Bacillati</taxon>
        <taxon>Mycoplasmatota</taxon>
        <taxon>Mycoplasmoidales</taxon>
        <taxon>Mycoplasmoidaceae</taxon>
        <taxon>Malacoplasma</taxon>
    </lineage>
</organism>
<feature type="chain" id="PRO_5004305542" evidence="2">
    <location>
        <begin position="23"/>
        <end position="368"/>
    </location>
</feature>
<keyword evidence="2" id="KW-0732">Signal</keyword>
<dbReference type="AlphaFoldDB" id="Q8EWD6"/>
<reference evidence="3 4" key="1">
    <citation type="journal article" date="2002" name="Nucleic Acids Res.">
        <title>The complete genomic sequence of Mycoplasma penetrans, an intracellular bacterial pathogen in humans.</title>
        <authorList>
            <person name="Sasaki Y."/>
            <person name="Ishikawa J."/>
            <person name="Yamashita A."/>
            <person name="Oshima K."/>
            <person name="Kenri T."/>
            <person name="Furuya K."/>
            <person name="Yoshino C."/>
            <person name="Horino A."/>
            <person name="Shiba T."/>
            <person name="Sasaki T."/>
            <person name="Hattori M."/>
        </authorList>
    </citation>
    <scope>NUCLEOTIDE SEQUENCE [LARGE SCALE GENOMIC DNA]</scope>
    <source>
        <strain evidence="3 4">HF-2</strain>
    </source>
</reference>
<dbReference type="KEGG" id="mpe:MYPE2690"/>
<dbReference type="HOGENOM" id="CLU_040028_0_0_14"/>
<feature type="region of interest" description="Disordered" evidence="1">
    <location>
        <begin position="35"/>
        <end position="58"/>
    </location>
</feature>
<dbReference type="EMBL" id="BA000026">
    <property type="protein sequence ID" value="BAC44060.1"/>
    <property type="molecule type" value="Genomic_DNA"/>
</dbReference>
<protein>
    <submittedName>
        <fullName evidence="3">P35 lipoprotein homolog</fullName>
    </submittedName>
</protein>
<dbReference type="Proteomes" id="UP000002522">
    <property type="component" value="Chromosome"/>
</dbReference>
<evidence type="ECO:0000256" key="2">
    <source>
        <dbReference type="SAM" id="SignalP"/>
    </source>
</evidence>
<name>Q8EWD6_MALP2</name>
<keyword evidence="3" id="KW-0449">Lipoprotein</keyword>
<dbReference type="InParanoid" id="Q8EWD6"/>
<gene>
    <name evidence="3" type="ordered locus">MYPE2690</name>
</gene>
<evidence type="ECO:0000256" key="1">
    <source>
        <dbReference type="SAM" id="MobiDB-lite"/>
    </source>
</evidence>
<feature type="signal peptide" evidence="2">
    <location>
        <begin position="1"/>
        <end position="22"/>
    </location>
</feature>
<accession>Q8EWD6</accession>
<proteinExistence type="predicted"/>
<dbReference type="Pfam" id="PF07668">
    <property type="entry name" value="MpPF1"/>
    <property type="match status" value="1"/>
</dbReference>
<evidence type="ECO:0000313" key="4">
    <source>
        <dbReference type="Proteomes" id="UP000002522"/>
    </source>
</evidence>
<evidence type="ECO:0000313" key="3">
    <source>
        <dbReference type="EMBL" id="BAC44060.1"/>
    </source>
</evidence>
<dbReference type="RefSeq" id="WP_011077096.1">
    <property type="nucleotide sequence ID" value="NC_004432.1"/>
</dbReference>
<dbReference type="GO" id="GO:0016020">
    <property type="term" value="C:membrane"/>
    <property type="evidence" value="ECO:0007669"/>
    <property type="project" value="InterPro"/>
</dbReference>
<dbReference type="eggNOG" id="ENOG5031ZBZ">
    <property type="taxonomic scope" value="Bacteria"/>
</dbReference>
<feature type="compositionally biased region" description="Gly residues" evidence="1">
    <location>
        <begin position="38"/>
        <end position="52"/>
    </location>
</feature>
<sequence length="368" mass="39549">MKIKKIKLLKALALTGAFGIVATVPVIVSSCSSTDNNGGTGNNNNQGGGNGGNTDTQQQTITPKLKADVTTQGALSKIYDTTAKEDTNTLIAKDIKANPETYFENGADLKSIEGWTVTVDGNFDSAASWEGQTYDEWSKTANIKKGVYEQTSAQLNIASLKDLKSQLSTSEQIKKLCEDSNLTFSDATEYKVQNQLGFTDGDLLHVNVTAKQNTTNLVMDVAIPVSDLNLKITGLKVSVSKTENQTGNNVAEVKDLTTNFTYNIGINDTVKEITPTAVLAQDKTDANKVLKALGYATEAANVYTLDNDKLSDALGLYNCKFEAVSSKATNEANKYTVTLKATPNDGYVWENGTKDAKEVSFVATLNDK</sequence>